<dbReference type="WBParaSite" id="PSAMB.scaffold5969size10464.g27954.t1">
    <property type="protein sequence ID" value="PSAMB.scaffold5969size10464.g27954.t1"/>
    <property type="gene ID" value="PSAMB.scaffold5969size10464.g27954"/>
</dbReference>
<dbReference type="AlphaFoldDB" id="A0A914X481"/>
<organism evidence="1 2">
    <name type="scientific">Plectus sambesii</name>
    <dbReference type="NCBI Taxonomy" id="2011161"/>
    <lineage>
        <taxon>Eukaryota</taxon>
        <taxon>Metazoa</taxon>
        <taxon>Ecdysozoa</taxon>
        <taxon>Nematoda</taxon>
        <taxon>Chromadorea</taxon>
        <taxon>Plectida</taxon>
        <taxon>Plectina</taxon>
        <taxon>Plectoidea</taxon>
        <taxon>Plectidae</taxon>
        <taxon>Plectus</taxon>
    </lineage>
</organism>
<dbReference type="Proteomes" id="UP000887566">
    <property type="component" value="Unplaced"/>
</dbReference>
<protein>
    <submittedName>
        <fullName evidence="2">MULE transposase domain-containing protein</fullName>
    </submittedName>
</protein>
<sequence>MCDLEFVDNYTTKGKTAVVLEGYAYIKDVNLTDGKVRYKCIRYPSCKSYLWARGGKALILPSGQLIGREHSHEIEPEKIEAQKRVQEFKAQVRDQPHADITTLVNSARDCEVVVANAMPRTEYMQRTGQRTKRKEFGPAPRIESLEDMDMTLERTRIAIRGPAGDLEVNFLLHDSGASDPNRILIFGTTSSVASLGRSRKIHADGTFKVTPTPFKQLYVLHFEDNERLYPGAFILLSGRTKSLYDHMLQVMQSLCDFQTTKVVTDFEFQSMQAFGDIMAVEVEGCFFHFAQAIMKSAKRFNTFQKIARSPLKKQHYVMLRALAFLPPGDIPAAFDALVEMMRHHGHHADFAQLLKYMETTWVVPMCNPNRPALGKFPPAIWSVHTRTLLGEDRTNNKVEGWHLKINNFMDNCHLTFYVFLDELKKFFRVEEDRRREQQRMAIDRAARIADGEVFPPSHNIYNLRSAALQIMCQSYQNQLYVTNPPNVGTIRFLSEVAATLLQYQ</sequence>
<accession>A0A914X481</accession>
<evidence type="ECO:0000313" key="2">
    <source>
        <dbReference type="WBParaSite" id="PSAMB.scaffold5969size10464.g27954.t1"/>
    </source>
</evidence>
<evidence type="ECO:0000313" key="1">
    <source>
        <dbReference type="Proteomes" id="UP000887566"/>
    </source>
</evidence>
<reference evidence="2" key="1">
    <citation type="submission" date="2022-11" db="UniProtKB">
        <authorList>
            <consortium name="WormBaseParasite"/>
        </authorList>
    </citation>
    <scope>IDENTIFICATION</scope>
</reference>
<proteinExistence type="predicted"/>
<name>A0A914X481_9BILA</name>
<keyword evidence="1" id="KW-1185">Reference proteome</keyword>
<dbReference type="Gene3D" id="2.20.25.240">
    <property type="match status" value="1"/>
</dbReference>